<name>A0A423KRT9_9PSED</name>
<evidence type="ECO:0000313" key="2">
    <source>
        <dbReference type="Proteomes" id="UP000283627"/>
    </source>
</evidence>
<reference evidence="1 2" key="1">
    <citation type="submission" date="2016-10" db="EMBL/GenBank/DDBJ databases">
        <title>Comparative genome analysis of multiple Pseudomonas spp. focuses on biocontrol and plant growth promoting traits.</title>
        <authorList>
            <person name="Tao X.-Y."/>
            <person name="Taylor C.G."/>
        </authorList>
    </citation>
    <scope>NUCLEOTIDE SEQUENCE [LARGE SCALE GENOMIC DNA]</scope>
    <source>
        <strain evidence="1 2">39A2</strain>
    </source>
</reference>
<accession>A0A423KRT9</accession>
<comment type="caution">
    <text evidence="1">The sequence shown here is derived from an EMBL/GenBank/DDBJ whole genome shotgun (WGS) entry which is preliminary data.</text>
</comment>
<proteinExistence type="predicted"/>
<evidence type="ECO:0000313" key="1">
    <source>
        <dbReference type="EMBL" id="RON58427.1"/>
    </source>
</evidence>
<dbReference type="Proteomes" id="UP000283627">
    <property type="component" value="Unassembled WGS sequence"/>
</dbReference>
<organism evidence="1 2">
    <name type="scientific">Pseudomonas frederiksbergensis</name>
    <dbReference type="NCBI Taxonomy" id="104087"/>
    <lineage>
        <taxon>Bacteria</taxon>
        <taxon>Pseudomonadati</taxon>
        <taxon>Pseudomonadota</taxon>
        <taxon>Gammaproteobacteria</taxon>
        <taxon>Pseudomonadales</taxon>
        <taxon>Pseudomonadaceae</taxon>
        <taxon>Pseudomonas</taxon>
    </lineage>
</organism>
<protein>
    <submittedName>
        <fullName evidence="1">Uncharacterized protein</fullName>
    </submittedName>
</protein>
<dbReference type="RefSeq" id="WP_123402354.1">
    <property type="nucleotide sequence ID" value="NZ_MOBP01000001.1"/>
</dbReference>
<dbReference type="OrthoDB" id="6901259at2"/>
<gene>
    <name evidence="1" type="ORF">BK665_00410</name>
</gene>
<dbReference type="EMBL" id="MOBP01000001">
    <property type="protein sequence ID" value="RON58427.1"/>
    <property type="molecule type" value="Genomic_DNA"/>
</dbReference>
<sequence length="228" mass="25283">MDSHRYVSGGSVLVLSPVLGSSQRDDVTASTLYMQLASTNKHPEFKDFDLWCEVYSILLRRLHFNVLGTAGDVYTLGREGHVSVASVIDNALERFFSREQIALIHPALQSLSTGASNCTSLQVLTRHAVEPVIGTSESTDSQGLTRIRLQVGLVDETATLKMLRISFAVAEPLSSNFMSQQFMADRIRGSVHLSCFQAQLTDEYEDFSRSTVLSILGTRREDEIVELH</sequence>
<dbReference type="AlphaFoldDB" id="A0A423KRT9"/>